<dbReference type="AlphaFoldDB" id="A0A918ZXV0"/>
<comment type="caution">
    <text evidence="2">The sequence shown here is derived from an EMBL/GenBank/DDBJ whole genome shotgun (WGS) entry which is preliminary data.</text>
</comment>
<name>A0A918ZXV0_9ACTN</name>
<dbReference type="Proteomes" id="UP000608024">
    <property type="component" value="Unassembled WGS sequence"/>
</dbReference>
<evidence type="ECO:0000313" key="2">
    <source>
        <dbReference type="EMBL" id="GHE73782.1"/>
    </source>
</evidence>
<evidence type="ECO:0000313" key="3">
    <source>
        <dbReference type="Proteomes" id="UP000608024"/>
    </source>
</evidence>
<gene>
    <name evidence="2" type="ORF">GCM10018785_47310</name>
</gene>
<evidence type="ECO:0000256" key="1">
    <source>
        <dbReference type="SAM" id="MobiDB-lite"/>
    </source>
</evidence>
<sequence>MSGSESPPRQQRHKRHHPQRPAHKPRQRSQASRVSGPETPPRQQRHKGTTRRAPHPRSRKRSQV</sequence>
<feature type="compositionally biased region" description="Basic residues" evidence="1">
    <location>
        <begin position="43"/>
        <end position="64"/>
    </location>
</feature>
<feature type="region of interest" description="Disordered" evidence="1">
    <location>
        <begin position="1"/>
        <end position="64"/>
    </location>
</feature>
<proteinExistence type="predicted"/>
<organism evidence="2 3">
    <name type="scientific">Streptomyces longispororuber</name>
    <dbReference type="NCBI Taxonomy" id="68230"/>
    <lineage>
        <taxon>Bacteria</taxon>
        <taxon>Bacillati</taxon>
        <taxon>Actinomycetota</taxon>
        <taxon>Actinomycetes</taxon>
        <taxon>Kitasatosporales</taxon>
        <taxon>Streptomycetaceae</taxon>
        <taxon>Streptomyces</taxon>
    </lineage>
</organism>
<dbReference type="EMBL" id="BNBT01000082">
    <property type="protein sequence ID" value="GHE73782.1"/>
    <property type="molecule type" value="Genomic_DNA"/>
</dbReference>
<keyword evidence="3" id="KW-1185">Reference proteome</keyword>
<reference evidence="2" key="2">
    <citation type="submission" date="2020-09" db="EMBL/GenBank/DDBJ databases">
        <authorList>
            <person name="Sun Q."/>
            <person name="Ohkuma M."/>
        </authorList>
    </citation>
    <scope>NUCLEOTIDE SEQUENCE</scope>
    <source>
        <strain evidence="2">JCM 4784</strain>
    </source>
</reference>
<protein>
    <submittedName>
        <fullName evidence="2">Uncharacterized protein</fullName>
    </submittedName>
</protein>
<reference evidence="2" key="1">
    <citation type="journal article" date="2014" name="Int. J. Syst. Evol. Microbiol.">
        <title>Complete genome sequence of Corynebacterium casei LMG S-19264T (=DSM 44701T), isolated from a smear-ripened cheese.</title>
        <authorList>
            <consortium name="US DOE Joint Genome Institute (JGI-PGF)"/>
            <person name="Walter F."/>
            <person name="Albersmeier A."/>
            <person name="Kalinowski J."/>
            <person name="Ruckert C."/>
        </authorList>
    </citation>
    <scope>NUCLEOTIDE SEQUENCE</scope>
    <source>
        <strain evidence="2">JCM 4784</strain>
    </source>
</reference>
<accession>A0A918ZXV0</accession>
<feature type="compositionally biased region" description="Basic residues" evidence="1">
    <location>
        <begin position="10"/>
        <end position="27"/>
    </location>
</feature>